<evidence type="ECO:0000259" key="1">
    <source>
        <dbReference type="Pfam" id="PF04754"/>
    </source>
</evidence>
<dbReference type="InterPro" id="IPR006842">
    <property type="entry name" value="Transposase_31"/>
</dbReference>
<dbReference type="Pfam" id="PF04754">
    <property type="entry name" value="Transposase_31"/>
    <property type="match status" value="1"/>
</dbReference>
<proteinExistence type="predicted"/>
<organism evidence="2">
    <name type="scientific">Magnetococcus massalia (strain MO-1)</name>
    <dbReference type="NCBI Taxonomy" id="451514"/>
    <lineage>
        <taxon>Bacteria</taxon>
        <taxon>Pseudomonadati</taxon>
        <taxon>Pseudomonadota</taxon>
        <taxon>Magnetococcia</taxon>
        <taxon>Magnetococcales</taxon>
        <taxon>Magnetococcaceae</taxon>
        <taxon>Magnetococcus</taxon>
    </lineage>
</organism>
<sequence length="286" mass="33310">MADHDHSYKQLFSHQEMIRDLLQGFVHEEWVEKLDFTTLEKVSGSYVTDDLRDREDDVIWRVRWSDRWLYIYALLEFQSTVDRFMAVRMLVYVGLLYQDLIKSGQIGQGDKLPPVLPVILYNGKPEWTASKSVADLVATVPGGLGRYKPQMEYMLIDEVRYADSELGSMRNLSAALFRLEKSGSPEQIREVLSNLIEWLKAPEQLSLRRAFTVMLGRVLLPRKAPGQTIPELNDLQVVSPGWWKFRKWRKLLIDKIFTNGGLQTAIRSLRHERAYRTWSHQSILRG</sequence>
<dbReference type="EMBL" id="LO017727">
    <property type="protein sequence ID" value="CRH04754.1"/>
    <property type="molecule type" value="Genomic_DNA"/>
</dbReference>
<dbReference type="PANTHER" id="PTHR34611">
    <property type="match status" value="1"/>
</dbReference>
<evidence type="ECO:0000313" key="2">
    <source>
        <dbReference type="EMBL" id="CRH04754.1"/>
    </source>
</evidence>
<protein>
    <submittedName>
        <fullName evidence="2">Transposase</fullName>
    </submittedName>
</protein>
<dbReference type="InterPro" id="IPR051699">
    <property type="entry name" value="Rpn/YhgA-like_nuclease"/>
</dbReference>
<name>A0A1S7LF79_MAGMO</name>
<dbReference type="AlphaFoldDB" id="A0A1S7LF79"/>
<dbReference type="PANTHER" id="PTHR34611:SF2">
    <property type="entry name" value="INACTIVE RECOMBINATION-PROMOTING NUCLEASE-LIKE PROTEIN RPNE-RELATED"/>
    <property type="match status" value="1"/>
</dbReference>
<reference evidence="2" key="1">
    <citation type="submission" date="2015-04" db="EMBL/GenBank/DDBJ databases">
        <authorList>
            <person name="Syromyatnikov M.Y."/>
            <person name="Popov V.N."/>
        </authorList>
    </citation>
    <scope>NUCLEOTIDE SEQUENCE</scope>
    <source>
        <strain evidence="2">MO-1</strain>
    </source>
</reference>
<gene>
    <name evidence="2" type="ORF">MAGMO_0550</name>
</gene>
<accession>A0A1S7LF79</accession>
<feature type="domain" description="Transposase (putative) YhgA-like" evidence="1">
    <location>
        <begin position="3"/>
        <end position="203"/>
    </location>
</feature>